<comment type="caution">
    <text evidence="8">The sequence shown here is derived from an EMBL/GenBank/DDBJ whole genome shotgun (WGS) entry which is preliminary data.</text>
</comment>
<gene>
    <name evidence="8" type="ORF">ENL47_07080</name>
</gene>
<dbReference type="EMBL" id="DRUB01000138">
    <property type="protein sequence ID" value="HHR96559.1"/>
    <property type="molecule type" value="Genomic_DNA"/>
</dbReference>
<keyword evidence="2" id="KW-0813">Transport</keyword>
<evidence type="ECO:0000256" key="1">
    <source>
        <dbReference type="ARBA" id="ARBA00004651"/>
    </source>
</evidence>
<dbReference type="InterPro" id="IPR002751">
    <property type="entry name" value="CbiM/NikMN"/>
</dbReference>
<feature type="transmembrane region" description="Helical" evidence="7">
    <location>
        <begin position="178"/>
        <end position="199"/>
    </location>
</feature>
<feature type="transmembrane region" description="Helical" evidence="7">
    <location>
        <begin position="12"/>
        <end position="34"/>
    </location>
</feature>
<feature type="transmembrane region" description="Helical" evidence="7">
    <location>
        <begin position="78"/>
        <end position="104"/>
    </location>
</feature>
<evidence type="ECO:0000256" key="4">
    <source>
        <dbReference type="ARBA" id="ARBA00022692"/>
    </source>
</evidence>
<keyword evidence="3" id="KW-1003">Cell membrane</keyword>
<comment type="subcellular location">
    <subcellularLocation>
        <location evidence="1">Cell membrane</location>
        <topology evidence="1">Multi-pass membrane protein</topology>
    </subcellularLocation>
</comment>
<evidence type="ECO:0000256" key="2">
    <source>
        <dbReference type="ARBA" id="ARBA00022448"/>
    </source>
</evidence>
<keyword evidence="4 7" id="KW-0812">Transmembrane</keyword>
<dbReference type="Pfam" id="PF01891">
    <property type="entry name" value="CbiM"/>
    <property type="match status" value="1"/>
</dbReference>
<name>A0A7C5Z117_9CREN</name>
<proteinExistence type="predicted"/>
<reference evidence="8" key="1">
    <citation type="journal article" date="2020" name="mSystems">
        <title>Genome- and Community-Level Interaction Insights into Carbon Utilization and Element Cycling Functions of Hydrothermarchaeota in Hydrothermal Sediment.</title>
        <authorList>
            <person name="Zhou Z."/>
            <person name="Liu Y."/>
            <person name="Xu W."/>
            <person name="Pan J."/>
            <person name="Luo Z.H."/>
            <person name="Li M."/>
        </authorList>
    </citation>
    <scope>NUCLEOTIDE SEQUENCE [LARGE SCALE GENOMIC DNA]</scope>
    <source>
        <strain evidence="8">SpSt-1</strain>
    </source>
</reference>
<feature type="transmembrane region" description="Helical" evidence="7">
    <location>
        <begin position="146"/>
        <end position="166"/>
    </location>
</feature>
<evidence type="ECO:0000313" key="8">
    <source>
        <dbReference type="EMBL" id="HHR96559.1"/>
    </source>
</evidence>
<evidence type="ECO:0000256" key="3">
    <source>
        <dbReference type="ARBA" id="ARBA00022475"/>
    </source>
</evidence>
<dbReference type="PANTHER" id="PTHR34229:SF1">
    <property type="entry name" value="METAL TRANSPORT PROTEIN HI_1621-RELATED"/>
    <property type="match status" value="1"/>
</dbReference>
<evidence type="ECO:0000256" key="5">
    <source>
        <dbReference type="ARBA" id="ARBA00022989"/>
    </source>
</evidence>
<protein>
    <submittedName>
        <fullName evidence="8">Metal transporter</fullName>
    </submittedName>
</protein>
<dbReference type="GO" id="GO:0005886">
    <property type="term" value="C:plasma membrane"/>
    <property type="evidence" value="ECO:0007669"/>
    <property type="project" value="UniProtKB-SubCell"/>
</dbReference>
<evidence type="ECO:0000256" key="6">
    <source>
        <dbReference type="ARBA" id="ARBA00023136"/>
    </source>
</evidence>
<keyword evidence="5 7" id="KW-1133">Transmembrane helix</keyword>
<feature type="transmembrane region" description="Helical" evidence="7">
    <location>
        <begin position="116"/>
        <end position="134"/>
    </location>
</feature>
<keyword evidence="6 7" id="KW-0472">Membrane</keyword>
<feature type="transmembrane region" description="Helical" evidence="7">
    <location>
        <begin position="46"/>
        <end position="66"/>
    </location>
</feature>
<evidence type="ECO:0000256" key="7">
    <source>
        <dbReference type="SAM" id="Phobius"/>
    </source>
</evidence>
<accession>A0A7C5Z117</accession>
<dbReference type="Gene3D" id="1.10.1760.20">
    <property type="match status" value="1"/>
</dbReference>
<dbReference type="PANTHER" id="PTHR34229">
    <property type="entry name" value="METAL TRANSPORT PROTEIN HI_1621-RELATED"/>
    <property type="match status" value="1"/>
</dbReference>
<dbReference type="AlphaFoldDB" id="A0A7C5Z117"/>
<dbReference type="GO" id="GO:0000041">
    <property type="term" value="P:transition metal ion transport"/>
    <property type="evidence" value="ECO:0007669"/>
    <property type="project" value="InterPro"/>
</dbReference>
<organism evidence="8">
    <name type="scientific">Ignisphaera aggregans</name>
    <dbReference type="NCBI Taxonomy" id="334771"/>
    <lineage>
        <taxon>Archaea</taxon>
        <taxon>Thermoproteota</taxon>
        <taxon>Thermoprotei</taxon>
        <taxon>Desulfurococcales</taxon>
        <taxon>Desulfurococcaceae</taxon>
        <taxon>Ignisphaera</taxon>
    </lineage>
</organism>
<sequence>MLLGVPHCIYLYGFLDPYTAIATYAISLILIGYTIKRSKAIDEIKFARVVTLSVFIFVAQMIAWPIPGGTSLHLVGGALAGILLGPWLGILAMTIVLVVQCLVFHDGGITVLGANLLNMAIIAVSTGYVTYRVILKVLGSNAKARFIAGLVAGWISLTLAGAMTGLEIGVSGYILKRIGYSIAISLPVMAIWHAGLGVIEGFITGSILSYVGFKDPKIIEAERGEKSE</sequence>